<evidence type="ECO:0000313" key="2">
    <source>
        <dbReference type="EMBL" id="OUC91536.1"/>
    </source>
</evidence>
<protein>
    <recommendedName>
        <fullName evidence="4">Spore-associated protein A</fullName>
    </recommendedName>
</protein>
<comment type="caution">
    <text evidence="2">The sequence shown here is derived from an EMBL/GenBank/DDBJ whole genome shotgun (WGS) entry which is preliminary data.</text>
</comment>
<dbReference type="EMBL" id="NGFP01000213">
    <property type="protein sequence ID" value="OUC91536.1"/>
    <property type="molecule type" value="Genomic_DNA"/>
</dbReference>
<reference evidence="2 3" key="1">
    <citation type="submission" date="2017-05" db="EMBL/GenBank/DDBJ databases">
        <title>Biotechnological potential of actinobacteria isolated from South African environments.</title>
        <authorList>
            <person name="Le Roes-Hill M."/>
            <person name="Prins A."/>
            <person name="Durrell K.A."/>
        </authorList>
    </citation>
    <scope>NUCLEOTIDE SEQUENCE [LARGE SCALE GENOMIC DNA]</scope>
    <source>
        <strain evidence="2">M26</strain>
    </source>
</reference>
<name>A0A243RC56_9ACTN</name>
<accession>A0A243RC56</accession>
<dbReference type="AlphaFoldDB" id="A0A243RC56"/>
<organism evidence="2 3">
    <name type="scientific">Streptosporangium minutum</name>
    <dbReference type="NCBI Taxonomy" id="569862"/>
    <lineage>
        <taxon>Bacteria</taxon>
        <taxon>Bacillati</taxon>
        <taxon>Actinomycetota</taxon>
        <taxon>Actinomycetes</taxon>
        <taxon>Streptosporangiales</taxon>
        <taxon>Streptosporangiaceae</taxon>
        <taxon>Streptosporangium</taxon>
    </lineage>
</organism>
<feature type="chain" id="PRO_5012128138" description="Spore-associated protein A" evidence="1">
    <location>
        <begin position="18"/>
        <end position="126"/>
    </location>
</feature>
<evidence type="ECO:0008006" key="4">
    <source>
        <dbReference type="Google" id="ProtNLM"/>
    </source>
</evidence>
<dbReference type="Proteomes" id="UP000194761">
    <property type="component" value="Unassembled WGS sequence"/>
</dbReference>
<sequence>MAAAALVSTVSASPAQAADCSGSLIEHLPVGSLGYLDIYYSSSTGNNCARLNSTGSSYGESKYMSVRLNACSASSTSVCNVLDTDSDSGYFEYYAGPVTVYGKGRCLRATYQIKSISKMTPIFHCG</sequence>
<feature type="signal peptide" evidence="1">
    <location>
        <begin position="1"/>
        <end position="17"/>
    </location>
</feature>
<evidence type="ECO:0000256" key="1">
    <source>
        <dbReference type="SAM" id="SignalP"/>
    </source>
</evidence>
<evidence type="ECO:0000313" key="3">
    <source>
        <dbReference type="Proteomes" id="UP000194761"/>
    </source>
</evidence>
<gene>
    <name evidence="2" type="ORF">CA984_33415</name>
</gene>
<proteinExistence type="predicted"/>
<keyword evidence="1" id="KW-0732">Signal</keyword>
<keyword evidence="3" id="KW-1185">Reference proteome</keyword>